<reference evidence="2 3" key="1">
    <citation type="journal article" date="2014" name="Genome Biol. Evol.">
        <title>The secreted proteins of Achlya hypogyna and Thraustotheca clavata identify the ancestral oomycete secretome and reveal gene acquisitions by horizontal gene transfer.</title>
        <authorList>
            <person name="Misner I."/>
            <person name="Blouin N."/>
            <person name="Leonard G."/>
            <person name="Richards T.A."/>
            <person name="Lane C.E."/>
        </authorList>
    </citation>
    <scope>NUCLEOTIDE SEQUENCE [LARGE SCALE GENOMIC DNA]</scope>
    <source>
        <strain evidence="2 3">ATCC 34112</strain>
    </source>
</reference>
<sequence>MTRGSRAQVELSGLSGKARMDIIRRELNRAKGTTTMLAKAKLMVRTFKRSAKPSMQCKHHEFLLGQKDRIHDILRRVREKIDANDIPFYFTFEDKDPLDDPRHDPLGRMVDKMYWLHQSYPCFAAIGHEAKDIIDDWDRLGVFDNEMFNDDDGDMENYAILCCDATELDREAEQHRKSCSTKSSSKTDTFYKHIEKTGSKFSIILSDTIRPKFSSQGFQLETLRKLCQHVATFKVDDAIRHFNIATRKRRLFEERCVIKVQTKWRCYRLGRTKMMTLFKQLQLTYPTKQLTPQVHLQLSSTPLIEKLAPPQTEETKILRQEVPVIPKAQSPVKESTKSQIRQVPPNSPKVRRKQSMQRSNTKSARPSKRAEISTSVPRSKSHETFDYTKPLITSKSHYSLNAERYSSQSITSSDTNFTPQLNHDVKMPLREETELTTNTLTEEAIDEAPTLQNSNSQQDEVMPQETIAVDIPIPNAKETSSNQIPLESTPITEIPAISVYDVKEEFIMSDPTPAHVNQEPTDESNINPLVEPVVDEKQLSPSKPEQSNGLRRLFFVGGNRLRLLDTMPVPSLATTCGPFTAPEDASVDTAPMTPMYEICRKASISLESQSVALASCAPFRELSAFEQQSSFHAVSIYMPKVDVIDTTTNGIDMNHSMNHPQSNEGTRQSHKNSDTNDEKIKQAHHNDESALKVDEINSSEYVQVQRHHSRKVNDTIKLPLLQGQAARINEEYSPRSASILRATTSYSTNKPMRFGLSQCSIINGS</sequence>
<keyword evidence="3" id="KW-1185">Reference proteome</keyword>
<gene>
    <name evidence="2" type="ORF">THRCLA_22756</name>
</gene>
<evidence type="ECO:0000313" key="2">
    <source>
        <dbReference type="EMBL" id="OQR89053.1"/>
    </source>
</evidence>
<dbReference type="AlphaFoldDB" id="A0A1V9YU01"/>
<protein>
    <submittedName>
        <fullName evidence="2">Uncharacterized protein</fullName>
    </submittedName>
</protein>
<accession>A0A1V9YU01</accession>
<organism evidence="2 3">
    <name type="scientific">Thraustotheca clavata</name>
    <dbReference type="NCBI Taxonomy" id="74557"/>
    <lineage>
        <taxon>Eukaryota</taxon>
        <taxon>Sar</taxon>
        <taxon>Stramenopiles</taxon>
        <taxon>Oomycota</taxon>
        <taxon>Saprolegniomycetes</taxon>
        <taxon>Saprolegniales</taxon>
        <taxon>Achlyaceae</taxon>
        <taxon>Thraustotheca</taxon>
    </lineage>
</organism>
<feature type="region of interest" description="Disordered" evidence="1">
    <location>
        <begin position="650"/>
        <end position="677"/>
    </location>
</feature>
<feature type="region of interest" description="Disordered" evidence="1">
    <location>
        <begin position="328"/>
        <end position="388"/>
    </location>
</feature>
<feature type="compositionally biased region" description="Polar residues" evidence="1">
    <location>
        <begin position="650"/>
        <end position="666"/>
    </location>
</feature>
<proteinExistence type="predicted"/>
<comment type="caution">
    <text evidence="2">The sequence shown here is derived from an EMBL/GenBank/DDBJ whole genome shotgun (WGS) entry which is preliminary data.</text>
</comment>
<dbReference type="Proteomes" id="UP000243217">
    <property type="component" value="Unassembled WGS sequence"/>
</dbReference>
<evidence type="ECO:0000313" key="3">
    <source>
        <dbReference type="Proteomes" id="UP000243217"/>
    </source>
</evidence>
<dbReference type="EMBL" id="JNBS01002885">
    <property type="protein sequence ID" value="OQR89053.1"/>
    <property type="molecule type" value="Genomic_DNA"/>
</dbReference>
<evidence type="ECO:0000256" key="1">
    <source>
        <dbReference type="SAM" id="MobiDB-lite"/>
    </source>
</evidence>
<dbReference type="OrthoDB" id="79880at2759"/>
<name>A0A1V9YU01_9STRA</name>